<dbReference type="Pfam" id="PF13890">
    <property type="entry name" value="Rab3-GTPase_cat"/>
    <property type="match status" value="1"/>
</dbReference>
<evidence type="ECO:0000256" key="1">
    <source>
        <dbReference type="ARBA" id="ARBA00004496"/>
    </source>
</evidence>
<feature type="compositionally biased region" description="Polar residues" evidence="6">
    <location>
        <begin position="535"/>
        <end position="545"/>
    </location>
</feature>
<dbReference type="GO" id="GO:0005737">
    <property type="term" value="C:cytoplasm"/>
    <property type="evidence" value="ECO:0007669"/>
    <property type="project" value="UniProtKB-SubCell"/>
</dbReference>
<comment type="similarity">
    <text evidence="2">Belongs to the Rab3-GAP catalytic subunit family.</text>
</comment>
<keyword evidence="5" id="KW-0963">Cytoplasm</keyword>
<dbReference type="STRING" id="7375.A0A0L0C028"/>
<keyword evidence="4" id="KW-0343">GTPase activation</keyword>
<comment type="caution">
    <text evidence="8">The sequence shown here is derived from an EMBL/GenBank/DDBJ whole genome shotgun (WGS) entry which is preliminary data.</text>
</comment>
<evidence type="ECO:0000256" key="6">
    <source>
        <dbReference type="SAM" id="MobiDB-lite"/>
    </source>
</evidence>
<accession>A0A0L0C028</accession>
<organism evidence="8 9">
    <name type="scientific">Lucilia cuprina</name>
    <name type="common">Green bottle fly</name>
    <name type="synonym">Australian sheep blowfly</name>
    <dbReference type="NCBI Taxonomy" id="7375"/>
    <lineage>
        <taxon>Eukaryota</taxon>
        <taxon>Metazoa</taxon>
        <taxon>Ecdysozoa</taxon>
        <taxon>Arthropoda</taxon>
        <taxon>Hexapoda</taxon>
        <taxon>Insecta</taxon>
        <taxon>Pterygota</taxon>
        <taxon>Neoptera</taxon>
        <taxon>Endopterygota</taxon>
        <taxon>Diptera</taxon>
        <taxon>Brachycera</taxon>
        <taxon>Muscomorpha</taxon>
        <taxon>Oestroidea</taxon>
        <taxon>Calliphoridae</taxon>
        <taxon>Luciliinae</taxon>
        <taxon>Lucilia</taxon>
    </lineage>
</organism>
<dbReference type="OrthoDB" id="17346at2759"/>
<dbReference type="OMA" id="KYAKHRR"/>
<feature type="domain" description="Rab3GAP catalytic subunit conserved" evidence="7">
    <location>
        <begin position="582"/>
        <end position="731"/>
    </location>
</feature>
<dbReference type="AlphaFoldDB" id="A0A0L0C028"/>
<evidence type="ECO:0000256" key="4">
    <source>
        <dbReference type="ARBA" id="ARBA00022468"/>
    </source>
</evidence>
<comment type="subcellular location">
    <subcellularLocation>
        <location evidence="1">Cytoplasm</location>
    </subcellularLocation>
</comment>
<dbReference type="PANTHER" id="PTHR21422:SF9">
    <property type="entry name" value="RAB3 GTPASE-ACTIVATING PROTEIN CATALYTIC SUBUNIT"/>
    <property type="match status" value="1"/>
</dbReference>
<evidence type="ECO:0000256" key="3">
    <source>
        <dbReference type="ARBA" id="ARBA00015817"/>
    </source>
</evidence>
<dbReference type="EMBL" id="JRES01001084">
    <property type="protein sequence ID" value="KNC25672.1"/>
    <property type="molecule type" value="Genomic_DNA"/>
</dbReference>
<dbReference type="InterPro" id="IPR045700">
    <property type="entry name" value="Rab3GAP1"/>
</dbReference>
<protein>
    <recommendedName>
        <fullName evidence="3">Rab3 GTPase-activating protein catalytic subunit</fullName>
    </recommendedName>
</protein>
<feature type="region of interest" description="Disordered" evidence="6">
    <location>
        <begin position="532"/>
        <end position="562"/>
    </location>
</feature>
<dbReference type="InterPro" id="IPR026147">
    <property type="entry name" value="Rab3GAP1_conserved"/>
</dbReference>
<proteinExistence type="inferred from homology"/>
<evidence type="ECO:0000256" key="2">
    <source>
        <dbReference type="ARBA" id="ARBA00008856"/>
    </source>
</evidence>
<feature type="compositionally biased region" description="Acidic residues" evidence="6">
    <location>
        <begin position="551"/>
        <end position="562"/>
    </location>
</feature>
<dbReference type="Proteomes" id="UP000037069">
    <property type="component" value="Unassembled WGS sequence"/>
</dbReference>
<reference evidence="8 9" key="1">
    <citation type="journal article" date="2015" name="Nat. Commun.">
        <title>Lucilia cuprina genome unlocks parasitic fly biology to underpin future interventions.</title>
        <authorList>
            <person name="Anstead C.A."/>
            <person name="Korhonen P.K."/>
            <person name="Young N.D."/>
            <person name="Hall R.S."/>
            <person name="Jex A.R."/>
            <person name="Murali S.C."/>
            <person name="Hughes D.S."/>
            <person name="Lee S.F."/>
            <person name="Perry T."/>
            <person name="Stroehlein A.J."/>
            <person name="Ansell B.R."/>
            <person name="Breugelmans B."/>
            <person name="Hofmann A."/>
            <person name="Qu J."/>
            <person name="Dugan S."/>
            <person name="Lee S.L."/>
            <person name="Chao H."/>
            <person name="Dinh H."/>
            <person name="Han Y."/>
            <person name="Doddapaneni H.V."/>
            <person name="Worley K.C."/>
            <person name="Muzny D.M."/>
            <person name="Ioannidis P."/>
            <person name="Waterhouse R.M."/>
            <person name="Zdobnov E.M."/>
            <person name="James P.J."/>
            <person name="Bagnall N.H."/>
            <person name="Kotze A.C."/>
            <person name="Gibbs R.A."/>
            <person name="Richards S."/>
            <person name="Batterham P."/>
            <person name="Gasser R.B."/>
        </authorList>
    </citation>
    <scope>NUCLEOTIDE SEQUENCE [LARGE SCALE GENOMIC DNA]</scope>
    <source>
        <strain evidence="8 9">LS</strain>
        <tissue evidence="8">Full body</tissue>
    </source>
</reference>
<dbReference type="PANTHER" id="PTHR21422">
    <property type="entry name" value="RAB3 GTPASE-ACTIVATING PROTEIN CATALYTIC SUBUNIT"/>
    <property type="match status" value="1"/>
</dbReference>
<sequence length="953" mass="109281">MAEEIDDNGFYREDFSAESDWEIFNAQLCELFQKWELSNNDWGRKFQPNELFQCNWKVEEELLDVKGNQVAVAYYRADLKPLEKGKTKGIVSDTTVSETPMHEDLLSLNNTFGPAVLDEKTRHIHWLARFYGLRRFVVLNPHSEQNSFITKRSEFSFYFSALSVVAGEICSAVPMFVQIYDQKWNFFLGLGMTSYMRTNFDLVALEQPPQDYCYLSGLLTMFKEKLPKHCKQPALVSVRTTYALDTVKIRVPMYVPFGMTPLVDEDRSVISLSYFTALPHGYFPDSHTKIFAIFTWPELTDNMVIDSAIQTQFVPTKAPGGAIHQVVNATSYLTSCIKHFHNLITAKNMLESYVGRNFSGTLSPSELANPLEQLTKPHLGKFQTYRQMKRSDESGQQTPALRKLPGPMHDHELNQMLYYLFPDLHPDVALFPYESSDLFKDPHRVKSAVADSLVHRLSCLLATCNAHFGGKSGLAQLWATFTRELRLLWDCCITIPGVASGFPDTRTCLLHQKLQMLNVCIERRLQREQGVSKVSKPQWSDTSVYDSDKEEKEDDNDTEEEFYDCDEDEANRSISPVEGVEASKPEGRLKRLRDLKLLDSEEYLYVPITQEPVPKTEDQLQDDADVMLKLGTSSDHVTAMMCSTLQSDAEAFKAANLNACFEDFIRWYSPNDWEEYLNDQGIKQHKLSARMSAEGNTWQTVWEEAKSVPVSRQKRLFDDTNEAYKVLNYLETRNIGEIYGLTVVPLLHSTILKLKNIFTNSHVLELFVESLDDILAELSRFSRDIEVVAGSPSSTSSTTSINETNYVLQLPNPAGITKKLEQLEMQYYQYECFKQMPELRNMDIKQIQKKFMEIMKNQGSCTITPRHFKEGEVNEKASEVEERLMSSFKHDMQEKLLSKDYVIRIGEGLTKANETERDNENVKTIMPQFLRAIVTGEKLRLCGAFTENTTFLD</sequence>
<name>A0A0L0C028_LUCCU</name>
<gene>
    <name evidence="8" type="ORF">FF38_06715</name>
</gene>
<dbReference type="GO" id="GO:0005096">
    <property type="term" value="F:GTPase activator activity"/>
    <property type="evidence" value="ECO:0007669"/>
    <property type="project" value="UniProtKB-KW"/>
</dbReference>
<evidence type="ECO:0000313" key="9">
    <source>
        <dbReference type="Proteomes" id="UP000037069"/>
    </source>
</evidence>
<evidence type="ECO:0000256" key="5">
    <source>
        <dbReference type="ARBA" id="ARBA00022490"/>
    </source>
</evidence>
<evidence type="ECO:0000259" key="7">
    <source>
        <dbReference type="Pfam" id="PF13890"/>
    </source>
</evidence>
<evidence type="ECO:0000313" key="8">
    <source>
        <dbReference type="EMBL" id="KNC25672.1"/>
    </source>
</evidence>
<keyword evidence="9" id="KW-1185">Reference proteome</keyword>